<gene>
    <name evidence="4" type="ORF">B1A74_06415</name>
</gene>
<proteinExistence type="predicted"/>
<keyword evidence="5" id="KW-1185">Reference proteome</keyword>
<dbReference type="GO" id="GO:0016757">
    <property type="term" value="F:glycosyltransferase activity"/>
    <property type="evidence" value="ECO:0007669"/>
    <property type="project" value="UniProtKB-KW"/>
</dbReference>
<dbReference type="AlphaFoldDB" id="A0A1V2ZYS6"/>
<comment type="caution">
    <text evidence="4">The sequence shown here is derived from an EMBL/GenBank/DDBJ whole genome shotgun (WGS) entry which is preliminary data.</text>
</comment>
<sequence length="380" mass="41025">MTTPRLAVLVSYTGDGGVEKMMNHLLRGFVDAGVQVDLLLLKARGGHVEDIPAEVNVIRLDARTSLLALPAVTRYLRRQSPDALLAAKDRAGRVALRARRLARVPTRIVLRMGMHLSGSLADKTALQRWLRYRPVRRLYPLADAIVAVAQPVADDLARIGGIPSKRFRVIANPVISPSLIARAEEAAEHPWLEAGTRSETPVILAVGRLRPQKDFATLLRAFALLHARRPCRLIILGEGPERDRLQGLTRELGIADHVDLAGFRSNPYPLMRAASLFVLSSRFEGSPNVLVEAMALGTPVVATDCPSGPRDILAGGRLGPLVPMGDTSALAEGMARGLEAPIEPGLLQQAVANYTVETSARAYLEALGIAPTTNPETHTP</sequence>
<dbReference type="Gene3D" id="3.40.50.2000">
    <property type="entry name" value="Glycogen Phosphorylase B"/>
    <property type="match status" value="2"/>
</dbReference>
<dbReference type="OrthoDB" id="9792269at2"/>
<name>A0A1V2ZYS6_9GAMM</name>
<feature type="domain" description="Glycosyltransferase subfamily 4-like N-terminal" evidence="3">
    <location>
        <begin position="16"/>
        <end position="172"/>
    </location>
</feature>
<dbReference type="SUPFAM" id="SSF53756">
    <property type="entry name" value="UDP-Glycosyltransferase/glycogen phosphorylase"/>
    <property type="match status" value="1"/>
</dbReference>
<dbReference type="Pfam" id="PF13692">
    <property type="entry name" value="Glyco_trans_1_4"/>
    <property type="match status" value="1"/>
</dbReference>
<evidence type="ECO:0000256" key="2">
    <source>
        <dbReference type="ARBA" id="ARBA00022679"/>
    </source>
</evidence>
<evidence type="ECO:0000313" key="5">
    <source>
        <dbReference type="Proteomes" id="UP000189177"/>
    </source>
</evidence>
<evidence type="ECO:0000256" key="1">
    <source>
        <dbReference type="ARBA" id="ARBA00022676"/>
    </source>
</evidence>
<dbReference type="Pfam" id="PF13579">
    <property type="entry name" value="Glyco_trans_4_4"/>
    <property type="match status" value="1"/>
</dbReference>
<dbReference type="PANTHER" id="PTHR12526:SF510">
    <property type="entry name" value="D-INOSITOL 3-PHOSPHATE GLYCOSYLTRANSFERASE"/>
    <property type="match status" value="1"/>
</dbReference>
<dbReference type="Proteomes" id="UP000189177">
    <property type="component" value="Unassembled WGS sequence"/>
</dbReference>
<dbReference type="RefSeq" id="WP_077244120.1">
    <property type="nucleotide sequence ID" value="NZ_MUZR01000018.1"/>
</dbReference>
<dbReference type="InterPro" id="IPR028098">
    <property type="entry name" value="Glyco_trans_4-like_N"/>
</dbReference>
<dbReference type="EMBL" id="MUZR01000018">
    <property type="protein sequence ID" value="OOC10267.1"/>
    <property type="molecule type" value="Genomic_DNA"/>
</dbReference>
<protein>
    <submittedName>
        <fullName evidence="4">Glycosyl transferase</fullName>
    </submittedName>
</protein>
<dbReference type="CDD" id="cd03811">
    <property type="entry name" value="GT4_GT28_WabH-like"/>
    <property type="match status" value="1"/>
</dbReference>
<dbReference type="PANTHER" id="PTHR12526">
    <property type="entry name" value="GLYCOSYLTRANSFERASE"/>
    <property type="match status" value="1"/>
</dbReference>
<evidence type="ECO:0000313" key="4">
    <source>
        <dbReference type="EMBL" id="OOC10267.1"/>
    </source>
</evidence>
<reference evidence="4 5" key="1">
    <citation type="submission" date="2017-02" db="EMBL/GenBank/DDBJ databases">
        <title>Genomic diversity within the haloalkaliphilic genus Thioalkalivibrio.</title>
        <authorList>
            <person name="Ahn A.-C."/>
            <person name="Meier-Kolthoff J."/>
            <person name="Overmars L."/>
            <person name="Richter M."/>
            <person name="Woyke T."/>
            <person name="Sorokin D.Y."/>
            <person name="Muyzer G."/>
        </authorList>
    </citation>
    <scope>NUCLEOTIDE SEQUENCE [LARGE SCALE GENOMIC DNA]</scope>
    <source>
        <strain evidence="4 5">HL17</strain>
    </source>
</reference>
<keyword evidence="2 4" id="KW-0808">Transferase</keyword>
<dbReference type="STRING" id="252474.B1A74_06415"/>
<evidence type="ECO:0000259" key="3">
    <source>
        <dbReference type="Pfam" id="PF13579"/>
    </source>
</evidence>
<accession>A0A1V2ZYS6</accession>
<keyword evidence="1" id="KW-0328">Glycosyltransferase</keyword>
<organism evidence="4 5">
    <name type="scientific">Thioalkalivibrio halophilus</name>
    <dbReference type="NCBI Taxonomy" id="252474"/>
    <lineage>
        <taxon>Bacteria</taxon>
        <taxon>Pseudomonadati</taxon>
        <taxon>Pseudomonadota</taxon>
        <taxon>Gammaproteobacteria</taxon>
        <taxon>Chromatiales</taxon>
        <taxon>Ectothiorhodospiraceae</taxon>
        <taxon>Thioalkalivibrio</taxon>
    </lineage>
</organism>